<protein>
    <submittedName>
        <fullName evidence="1">4262_t:CDS:1</fullName>
    </submittedName>
</protein>
<evidence type="ECO:0000313" key="1">
    <source>
        <dbReference type="EMBL" id="CAG8795620.1"/>
    </source>
</evidence>
<evidence type="ECO:0000313" key="2">
    <source>
        <dbReference type="Proteomes" id="UP000789920"/>
    </source>
</evidence>
<comment type="caution">
    <text evidence="1">The sequence shown here is derived from an EMBL/GenBank/DDBJ whole genome shotgun (WGS) entry which is preliminary data.</text>
</comment>
<feature type="non-terminal residue" evidence="1">
    <location>
        <position position="179"/>
    </location>
</feature>
<dbReference type="EMBL" id="CAJVQC010055670">
    <property type="protein sequence ID" value="CAG8795620.1"/>
    <property type="molecule type" value="Genomic_DNA"/>
</dbReference>
<dbReference type="Proteomes" id="UP000789920">
    <property type="component" value="Unassembled WGS sequence"/>
</dbReference>
<reference evidence="1" key="1">
    <citation type="submission" date="2021-06" db="EMBL/GenBank/DDBJ databases">
        <authorList>
            <person name="Kallberg Y."/>
            <person name="Tangrot J."/>
            <person name="Rosling A."/>
        </authorList>
    </citation>
    <scope>NUCLEOTIDE SEQUENCE</scope>
    <source>
        <strain evidence="1">MA461A</strain>
    </source>
</reference>
<sequence>AQELFEHWTEIINIAKDSLVNAQEKQSDQANKKRRYLELNEGDLVLLNSTNIIPQKSAKRASKKLIAKLIGPFKIVQKISAVTYRLKLPETLCIHPVFHISLLKPYYPSKFRDEVRKEPPEIATEDPEEHEVKAILDKRTYYRHPLYDATWEPLTNLENYKDLVKEFEKTGETVLNGGE</sequence>
<feature type="non-terminal residue" evidence="1">
    <location>
        <position position="1"/>
    </location>
</feature>
<name>A0ACA9RJ18_9GLOM</name>
<keyword evidence="2" id="KW-1185">Reference proteome</keyword>
<gene>
    <name evidence="1" type="ORF">RPERSI_LOCUS19996</name>
</gene>
<organism evidence="1 2">
    <name type="scientific">Racocetra persica</name>
    <dbReference type="NCBI Taxonomy" id="160502"/>
    <lineage>
        <taxon>Eukaryota</taxon>
        <taxon>Fungi</taxon>
        <taxon>Fungi incertae sedis</taxon>
        <taxon>Mucoromycota</taxon>
        <taxon>Glomeromycotina</taxon>
        <taxon>Glomeromycetes</taxon>
        <taxon>Diversisporales</taxon>
        <taxon>Gigasporaceae</taxon>
        <taxon>Racocetra</taxon>
    </lineage>
</organism>
<proteinExistence type="predicted"/>
<accession>A0ACA9RJ18</accession>